<dbReference type="PANTHER" id="PTHR45998">
    <property type="entry name" value="SERINE/THREONINE-PROTEIN KINASE 16"/>
    <property type="match status" value="1"/>
</dbReference>
<keyword evidence="3" id="KW-0808">Transferase</keyword>
<evidence type="ECO:0000256" key="5">
    <source>
        <dbReference type="ARBA" id="ARBA00022777"/>
    </source>
</evidence>
<keyword evidence="11" id="KW-1185">Reference proteome</keyword>
<dbReference type="Pfam" id="PF00069">
    <property type="entry name" value="Pkinase"/>
    <property type="match status" value="1"/>
</dbReference>
<dbReference type="InterPro" id="IPR052239">
    <property type="entry name" value="Ser/Thr-specific_kinases"/>
</dbReference>
<evidence type="ECO:0000259" key="9">
    <source>
        <dbReference type="PROSITE" id="PS50011"/>
    </source>
</evidence>
<feature type="domain" description="Protein kinase" evidence="9">
    <location>
        <begin position="1"/>
        <end position="145"/>
    </location>
</feature>
<dbReference type="SUPFAM" id="SSF56112">
    <property type="entry name" value="Protein kinase-like (PK-like)"/>
    <property type="match status" value="1"/>
</dbReference>
<protein>
    <recommendedName>
        <fullName evidence="1">non-specific serine/threonine protein kinase</fullName>
        <ecNumber evidence="1">2.7.11.1</ecNumber>
    </recommendedName>
</protein>
<evidence type="ECO:0000256" key="1">
    <source>
        <dbReference type="ARBA" id="ARBA00012513"/>
    </source>
</evidence>
<sequence length="147" mass="16975">MRNGEMEPILIDFGSVTEARIQVDNCNVNKWRDFVEENTSMTYRAPELFSIVSGQKITESSDCWSLGCILYACCYFKGPFDQVYARNDSVALAVTSPVILPSQLNYRVPEWLELILNKFLHIQPENRPTFIELKEIFSFHVKPFSII</sequence>
<keyword evidence="2" id="KW-0723">Serine/threonine-protein kinase</keyword>
<evidence type="ECO:0000256" key="6">
    <source>
        <dbReference type="ARBA" id="ARBA00022840"/>
    </source>
</evidence>
<evidence type="ECO:0000256" key="2">
    <source>
        <dbReference type="ARBA" id="ARBA00022527"/>
    </source>
</evidence>
<keyword evidence="4" id="KW-0547">Nucleotide-binding</keyword>
<reference evidence="10 11" key="1">
    <citation type="submission" date="2024-11" db="EMBL/GenBank/DDBJ databases">
        <title>Adaptive evolution of stress response genes in parasites aligns with host niche diversity.</title>
        <authorList>
            <person name="Hahn C."/>
            <person name="Resl P."/>
        </authorList>
    </citation>
    <scope>NUCLEOTIDE SEQUENCE [LARGE SCALE GENOMIC DNA]</scope>
    <source>
        <strain evidence="10">EGGRZ-B1_66</strain>
        <tissue evidence="10">Body</tissue>
    </source>
</reference>
<comment type="catalytic activity">
    <reaction evidence="7">
        <text>L-threonyl-[protein] + ATP = O-phospho-L-threonyl-[protein] + ADP + H(+)</text>
        <dbReference type="Rhea" id="RHEA:46608"/>
        <dbReference type="Rhea" id="RHEA-COMP:11060"/>
        <dbReference type="Rhea" id="RHEA-COMP:11605"/>
        <dbReference type="ChEBI" id="CHEBI:15378"/>
        <dbReference type="ChEBI" id="CHEBI:30013"/>
        <dbReference type="ChEBI" id="CHEBI:30616"/>
        <dbReference type="ChEBI" id="CHEBI:61977"/>
        <dbReference type="ChEBI" id="CHEBI:456216"/>
        <dbReference type="EC" id="2.7.11.1"/>
    </reaction>
</comment>
<dbReference type="AlphaFoldDB" id="A0ABD2PWX5"/>
<gene>
    <name evidence="10" type="primary">STK16</name>
    <name evidence="10" type="ORF">Ciccas_009723</name>
</gene>
<comment type="caution">
    <text evidence="10">The sequence shown here is derived from an EMBL/GenBank/DDBJ whole genome shotgun (WGS) entry which is preliminary data.</text>
</comment>
<dbReference type="GO" id="GO:0004674">
    <property type="term" value="F:protein serine/threonine kinase activity"/>
    <property type="evidence" value="ECO:0007669"/>
    <property type="project" value="UniProtKB-KW"/>
</dbReference>
<dbReference type="EC" id="2.7.11.1" evidence="1"/>
<dbReference type="InterPro" id="IPR000719">
    <property type="entry name" value="Prot_kinase_dom"/>
</dbReference>
<evidence type="ECO:0000256" key="8">
    <source>
        <dbReference type="ARBA" id="ARBA00048679"/>
    </source>
</evidence>
<keyword evidence="5 10" id="KW-0418">Kinase</keyword>
<dbReference type="EMBL" id="JBJKFK010002065">
    <property type="protein sequence ID" value="KAL3311695.1"/>
    <property type="molecule type" value="Genomic_DNA"/>
</dbReference>
<evidence type="ECO:0000256" key="3">
    <source>
        <dbReference type="ARBA" id="ARBA00022679"/>
    </source>
</evidence>
<comment type="catalytic activity">
    <reaction evidence="8">
        <text>L-seryl-[protein] + ATP = O-phospho-L-seryl-[protein] + ADP + H(+)</text>
        <dbReference type="Rhea" id="RHEA:17989"/>
        <dbReference type="Rhea" id="RHEA-COMP:9863"/>
        <dbReference type="Rhea" id="RHEA-COMP:11604"/>
        <dbReference type="ChEBI" id="CHEBI:15378"/>
        <dbReference type="ChEBI" id="CHEBI:29999"/>
        <dbReference type="ChEBI" id="CHEBI:30616"/>
        <dbReference type="ChEBI" id="CHEBI:83421"/>
        <dbReference type="ChEBI" id="CHEBI:456216"/>
        <dbReference type="EC" id="2.7.11.1"/>
    </reaction>
</comment>
<dbReference type="Gene3D" id="1.10.510.10">
    <property type="entry name" value="Transferase(Phosphotransferase) domain 1"/>
    <property type="match status" value="1"/>
</dbReference>
<evidence type="ECO:0000313" key="10">
    <source>
        <dbReference type="EMBL" id="KAL3311695.1"/>
    </source>
</evidence>
<dbReference type="PANTHER" id="PTHR45998:SF2">
    <property type="entry name" value="SERINE_THREONINE-PROTEIN KINASE 16"/>
    <property type="match status" value="1"/>
</dbReference>
<dbReference type="Proteomes" id="UP001626550">
    <property type="component" value="Unassembled WGS sequence"/>
</dbReference>
<dbReference type="InterPro" id="IPR011009">
    <property type="entry name" value="Kinase-like_dom_sf"/>
</dbReference>
<evidence type="ECO:0000256" key="7">
    <source>
        <dbReference type="ARBA" id="ARBA00047899"/>
    </source>
</evidence>
<evidence type="ECO:0000256" key="4">
    <source>
        <dbReference type="ARBA" id="ARBA00022741"/>
    </source>
</evidence>
<organism evidence="10 11">
    <name type="scientific">Cichlidogyrus casuarinus</name>
    <dbReference type="NCBI Taxonomy" id="1844966"/>
    <lineage>
        <taxon>Eukaryota</taxon>
        <taxon>Metazoa</taxon>
        <taxon>Spiralia</taxon>
        <taxon>Lophotrochozoa</taxon>
        <taxon>Platyhelminthes</taxon>
        <taxon>Monogenea</taxon>
        <taxon>Monopisthocotylea</taxon>
        <taxon>Dactylogyridea</taxon>
        <taxon>Ancyrocephalidae</taxon>
        <taxon>Cichlidogyrus</taxon>
    </lineage>
</organism>
<dbReference type="PROSITE" id="PS50011">
    <property type="entry name" value="PROTEIN_KINASE_DOM"/>
    <property type="match status" value="1"/>
</dbReference>
<keyword evidence="6" id="KW-0067">ATP-binding</keyword>
<dbReference type="GO" id="GO:0005524">
    <property type="term" value="F:ATP binding"/>
    <property type="evidence" value="ECO:0007669"/>
    <property type="project" value="UniProtKB-KW"/>
</dbReference>
<proteinExistence type="predicted"/>
<accession>A0ABD2PWX5</accession>
<evidence type="ECO:0000313" key="11">
    <source>
        <dbReference type="Proteomes" id="UP001626550"/>
    </source>
</evidence>
<name>A0ABD2PWX5_9PLAT</name>